<name>A0ABP4YW02_9ACTN</name>
<reference evidence="2" key="1">
    <citation type="journal article" date="2019" name="Int. J. Syst. Evol. Microbiol.">
        <title>The Global Catalogue of Microorganisms (GCM) 10K type strain sequencing project: providing services to taxonomists for standard genome sequencing and annotation.</title>
        <authorList>
            <consortium name="The Broad Institute Genomics Platform"/>
            <consortium name="The Broad Institute Genome Sequencing Center for Infectious Disease"/>
            <person name="Wu L."/>
            <person name="Ma J."/>
        </authorList>
    </citation>
    <scope>NUCLEOTIDE SEQUENCE [LARGE SCALE GENOMIC DNA]</scope>
    <source>
        <strain evidence="2">JCM 13250</strain>
    </source>
</reference>
<evidence type="ECO:0000313" key="1">
    <source>
        <dbReference type="EMBL" id="GAA1832643.1"/>
    </source>
</evidence>
<sequence>MVGYAEDDELNELRTLSDALAEEGVTWSEPATTDESFSAGFPYSWLHHLRRVLALVDRDLPVTPVDETHPVEADREVVEEVSEMFSSHLLCHADDHGFYVPVYFDEPLFLPQESGGMVGSTQGLLTELRRCAPALGITLSPDGSLPEAETERLHDLPGDDNFRVESTVWLAMHGACQASLRSGCAIVFC</sequence>
<proteinExistence type="predicted"/>
<gene>
    <name evidence="1" type="ORF">GCM10009682_58900</name>
</gene>
<accession>A0ABP4YW02</accession>
<organism evidence="1 2">
    <name type="scientific">Luedemannella flava</name>
    <dbReference type="NCBI Taxonomy" id="349316"/>
    <lineage>
        <taxon>Bacteria</taxon>
        <taxon>Bacillati</taxon>
        <taxon>Actinomycetota</taxon>
        <taxon>Actinomycetes</taxon>
        <taxon>Micromonosporales</taxon>
        <taxon>Micromonosporaceae</taxon>
        <taxon>Luedemannella</taxon>
    </lineage>
</organism>
<dbReference type="EMBL" id="BAAALT010000275">
    <property type="protein sequence ID" value="GAA1832643.1"/>
    <property type="molecule type" value="Genomic_DNA"/>
</dbReference>
<comment type="caution">
    <text evidence="1">The sequence shown here is derived from an EMBL/GenBank/DDBJ whole genome shotgun (WGS) entry which is preliminary data.</text>
</comment>
<keyword evidence="2" id="KW-1185">Reference proteome</keyword>
<dbReference type="Proteomes" id="UP001500218">
    <property type="component" value="Unassembled WGS sequence"/>
</dbReference>
<evidence type="ECO:0000313" key="2">
    <source>
        <dbReference type="Proteomes" id="UP001500218"/>
    </source>
</evidence>
<protein>
    <submittedName>
        <fullName evidence="1">Uncharacterized protein</fullName>
    </submittedName>
</protein>